<keyword evidence="3" id="KW-1185">Reference proteome</keyword>
<dbReference type="KEGG" id="brv:CFK39_04805"/>
<evidence type="ECO:0000313" key="2">
    <source>
        <dbReference type="EMBL" id="ASK65262.1"/>
    </source>
</evidence>
<organism evidence="2 3">
    <name type="scientific">Brachybacterium avium</name>
    <dbReference type="NCBI Taxonomy" id="2017485"/>
    <lineage>
        <taxon>Bacteria</taxon>
        <taxon>Bacillati</taxon>
        <taxon>Actinomycetota</taxon>
        <taxon>Actinomycetes</taxon>
        <taxon>Micrococcales</taxon>
        <taxon>Dermabacteraceae</taxon>
        <taxon>Brachybacterium</taxon>
    </lineage>
</organism>
<reference evidence="3" key="1">
    <citation type="submission" date="2017-07" db="EMBL/GenBank/DDBJ databases">
        <title>Brachybacterium sp. VR2415.</title>
        <authorList>
            <person name="Tak E.J."/>
            <person name="Bae J.-W."/>
        </authorList>
    </citation>
    <scope>NUCLEOTIDE SEQUENCE [LARGE SCALE GENOMIC DNA]</scope>
    <source>
        <strain evidence="3">VR2415</strain>
    </source>
</reference>
<feature type="transmembrane region" description="Helical" evidence="1">
    <location>
        <begin position="24"/>
        <end position="50"/>
    </location>
</feature>
<gene>
    <name evidence="2" type="ORF">CFK39_04805</name>
</gene>
<name>A0A220UBH0_9MICO</name>
<accession>A0A220UBH0</accession>
<dbReference type="AlphaFoldDB" id="A0A220UBH0"/>
<keyword evidence="1" id="KW-0812">Transmembrane</keyword>
<keyword evidence="1" id="KW-1133">Transmembrane helix</keyword>
<dbReference type="EMBL" id="CP022316">
    <property type="protein sequence ID" value="ASK65262.1"/>
    <property type="molecule type" value="Genomic_DNA"/>
</dbReference>
<sequence length="148" mass="14948">MVMPPQNTPAFATPPPRTHRTRTLVLVAAAAALVVGLIGLGIGGVGGALLSGSLGSADSRADQDLADGCAILDRAEGELPLTEESLDVQAPLFSELLAAASLFTAAGVGKDDLELQTAGSELLEGMSRLDIDLANETLEALAPICADA</sequence>
<proteinExistence type="predicted"/>
<evidence type="ECO:0000313" key="3">
    <source>
        <dbReference type="Proteomes" id="UP000198398"/>
    </source>
</evidence>
<evidence type="ECO:0000256" key="1">
    <source>
        <dbReference type="SAM" id="Phobius"/>
    </source>
</evidence>
<dbReference type="Proteomes" id="UP000198398">
    <property type="component" value="Chromosome"/>
</dbReference>
<protein>
    <submittedName>
        <fullName evidence="2">Uncharacterized protein</fullName>
    </submittedName>
</protein>
<keyword evidence="1" id="KW-0472">Membrane</keyword>